<dbReference type="FunFam" id="2.40.10.10:FF:000166">
    <property type="entry name" value="Trypsin"/>
    <property type="match status" value="1"/>
</dbReference>
<dbReference type="PROSITE" id="PS00134">
    <property type="entry name" value="TRYPSIN_HIS"/>
    <property type="match status" value="1"/>
</dbReference>
<dbReference type="SMART" id="SM00020">
    <property type="entry name" value="Tryp_SPc"/>
    <property type="match status" value="1"/>
</dbReference>
<feature type="domain" description="Peptidase S1" evidence="7">
    <location>
        <begin position="45"/>
        <end position="279"/>
    </location>
</feature>
<evidence type="ECO:0000256" key="2">
    <source>
        <dbReference type="ARBA" id="ARBA00022525"/>
    </source>
</evidence>
<evidence type="ECO:0000313" key="9">
    <source>
        <dbReference type="Proteomes" id="UP000001307"/>
    </source>
</evidence>
<evidence type="ECO:0000256" key="3">
    <source>
        <dbReference type="ARBA" id="ARBA00022670"/>
    </source>
</evidence>
<dbReference type="PROSITE" id="PS50240">
    <property type="entry name" value="TRYPSIN_DOM"/>
    <property type="match status" value="1"/>
</dbReference>
<keyword evidence="3" id="KW-0645">Protease</keyword>
<evidence type="ECO:0000256" key="4">
    <source>
        <dbReference type="ARBA" id="ARBA00022801"/>
    </source>
</evidence>
<dbReference type="InParanoid" id="E4XKY9"/>
<keyword evidence="6" id="KW-1015">Disulfide bond</keyword>
<dbReference type="GO" id="GO:0005615">
    <property type="term" value="C:extracellular space"/>
    <property type="evidence" value="ECO:0007669"/>
    <property type="project" value="TreeGrafter"/>
</dbReference>
<dbReference type="InterPro" id="IPR009003">
    <property type="entry name" value="Peptidase_S1_PA"/>
</dbReference>
<dbReference type="PRINTS" id="PR00722">
    <property type="entry name" value="CHYMOTRYPSIN"/>
</dbReference>
<gene>
    <name evidence="8" type="ORF">GSOID_T00014360001</name>
</gene>
<dbReference type="OrthoDB" id="10059102at2759"/>
<evidence type="ECO:0000259" key="7">
    <source>
        <dbReference type="PROSITE" id="PS50240"/>
    </source>
</evidence>
<evidence type="ECO:0000313" key="8">
    <source>
        <dbReference type="EMBL" id="CBY25057.1"/>
    </source>
</evidence>
<organism evidence="8 9">
    <name type="scientific">Oikopleura dioica</name>
    <name type="common">Tunicate</name>
    <dbReference type="NCBI Taxonomy" id="34765"/>
    <lineage>
        <taxon>Eukaryota</taxon>
        <taxon>Metazoa</taxon>
        <taxon>Chordata</taxon>
        <taxon>Tunicata</taxon>
        <taxon>Appendicularia</taxon>
        <taxon>Copelata</taxon>
        <taxon>Oikopleuridae</taxon>
        <taxon>Oikopleura</taxon>
    </lineage>
</organism>
<dbReference type="Pfam" id="PF00089">
    <property type="entry name" value="Trypsin"/>
    <property type="match status" value="1"/>
</dbReference>
<dbReference type="InterPro" id="IPR043504">
    <property type="entry name" value="Peptidase_S1_PA_chymotrypsin"/>
</dbReference>
<keyword evidence="2" id="KW-0964">Secreted</keyword>
<dbReference type="PANTHER" id="PTHR24264:SF65">
    <property type="entry name" value="SRCR DOMAIN-CONTAINING PROTEIN"/>
    <property type="match status" value="1"/>
</dbReference>
<dbReference type="AlphaFoldDB" id="E4XKY9"/>
<dbReference type="Gene3D" id="2.40.10.10">
    <property type="entry name" value="Trypsin-like serine proteases"/>
    <property type="match status" value="2"/>
</dbReference>
<dbReference type="SUPFAM" id="SSF50494">
    <property type="entry name" value="Trypsin-like serine proteases"/>
    <property type="match status" value="1"/>
</dbReference>
<dbReference type="GO" id="GO:0004252">
    <property type="term" value="F:serine-type endopeptidase activity"/>
    <property type="evidence" value="ECO:0007669"/>
    <property type="project" value="InterPro"/>
</dbReference>
<dbReference type="InterPro" id="IPR001314">
    <property type="entry name" value="Peptidase_S1A"/>
</dbReference>
<dbReference type="GO" id="GO:0006508">
    <property type="term" value="P:proteolysis"/>
    <property type="evidence" value="ECO:0007669"/>
    <property type="project" value="UniProtKB-KW"/>
</dbReference>
<dbReference type="InterPro" id="IPR018114">
    <property type="entry name" value="TRYPSIN_HIS"/>
</dbReference>
<sequence>MCSFSSTLFLLEESNLAIISMKFAWSVAISGVASVNALRKLSSFIVGGDEVAPNSEPYVISLQRSGAHFCGASLAGYLNKAITAGHCHNSYGVTAVAGAHRIELYESRSQSRSVTQFIVHPSYNSYLLENDIAIIKLSSPFVENEYVKPLFLPRQEFQDWLPHNSPVRVCGWGNTVPGDVPSQMAKELHCIDINVIAYSICNDRQHYNGELSPGMMCAGVDGLGGKDACGGDSGGPVKYSDMVVGITSWSYGHPHQGQGAYYPGVYTDVAWYRNWIDLQ</sequence>
<dbReference type="PANTHER" id="PTHR24264">
    <property type="entry name" value="TRYPSIN-RELATED"/>
    <property type="match status" value="1"/>
</dbReference>
<keyword evidence="5" id="KW-0720">Serine protease</keyword>
<keyword evidence="4" id="KW-0378">Hydrolase</keyword>
<protein>
    <recommendedName>
        <fullName evidence="7">Peptidase S1 domain-containing protein</fullName>
    </recommendedName>
</protein>
<name>E4XKY9_OIKDI</name>
<dbReference type="Proteomes" id="UP000001307">
    <property type="component" value="Unassembled WGS sequence"/>
</dbReference>
<proteinExistence type="predicted"/>
<keyword evidence="9" id="KW-1185">Reference proteome</keyword>
<dbReference type="CDD" id="cd00190">
    <property type="entry name" value="Tryp_SPc"/>
    <property type="match status" value="1"/>
</dbReference>
<comment type="subcellular location">
    <subcellularLocation>
        <location evidence="1">Secreted</location>
    </subcellularLocation>
</comment>
<reference evidence="8 9" key="1">
    <citation type="journal article" date="2010" name="Science">
        <title>Plasticity of animal genome architecture unmasked by rapid evolution of a pelagic tunicate.</title>
        <authorList>
            <person name="Denoeud F."/>
            <person name="Henriet S."/>
            <person name="Mungpakdee S."/>
            <person name="Aury J.M."/>
            <person name="Da Silva C."/>
            <person name="Brinkmann H."/>
            <person name="Mikhaleva J."/>
            <person name="Olsen L.C."/>
            <person name="Jubin C."/>
            <person name="Canestro C."/>
            <person name="Bouquet J.M."/>
            <person name="Danks G."/>
            <person name="Poulain J."/>
            <person name="Campsteijn C."/>
            <person name="Adamski M."/>
            <person name="Cross I."/>
            <person name="Yadetie F."/>
            <person name="Muffato M."/>
            <person name="Louis A."/>
            <person name="Butcher S."/>
            <person name="Tsagkogeorga G."/>
            <person name="Konrad A."/>
            <person name="Singh S."/>
            <person name="Jensen M.F."/>
            <person name="Cong E.H."/>
            <person name="Eikeseth-Otteraa H."/>
            <person name="Noel B."/>
            <person name="Anthouard V."/>
            <person name="Porcel B.M."/>
            <person name="Kachouri-Lafond R."/>
            <person name="Nishino A."/>
            <person name="Ugolini M."/>
            <person name="Chourrout P."/>
            <person name="Nishida H."/>
            <person name="Aasland R."/>
            <person name="Huzurbazar S."/>
            <person name="Westhof E."/>
            <person name="Delsuc F."/>
            <person name="Lehrach H."/>
            <person name="Reinhardt R."/>
            <person name="Weissenbach J."/>
            <person name="Roy S.W."/>
            <person name="Artiguenave F."/>
            <person name="Postlethwait J.H."/>
            <person name="Manak J.R."/>
            <person name="Thompson E.M."/>
            <person name="Jaillon O."/>
            <person name="Du Pasquier L."/>
            <person name="Boudinot P."/>
            <person name="Liberles D.A."/>
            <person name="Volff J.N."/>
            <person name="Philippe H."/>
            <person name="Lenhard B."/>
            <person name="Roest Crollius H."/>
            <person name="Wincker P."/>
            <person name="Chourrout D."/>
        </authorList>
    </citation>
    <scope>NUCLEOTIDE SEQUENCE [LARGE SCALE GENOMIC DNA]</scope>
</reference>
<accession>E4XKY9</accession>
<dbReference type="InterPro" id="IPR050127">
    <property type="entry name" value="Serine_Proteases_S1"/>
</dbReference>
<evidence type="ECO:0000256" key="1">
    <source>
        <dbReference type="ARBA" id="ARBA00004613"/>
    </source>
</evidence>
<evidence type="ECO:0000256" key="6">
    <source>
        <dbReference type="ARBA" id="ARBA00023157"/>
    </source>
</evidence>
<evidence type="ECO:0000256" key="5">
    <source>
        <dbReference type="ARBA" id="ARBA00022825"/>
    </source>
</evidence>
<dbReference type="EMBL" id="FN653066">
    <property type="protein sequence ID" value="CBY25057.1"/>
    <property type="molecule type" value="Genomic_DNA"/>
</dbReference>
<dbReference type="InterPro" id="IPR001254">
    <property type="entry name" value="Trypsin_dom"/>
</dbReference>